<evidence type="ECO:0000259" key="1">
    <source>
        <dbReference type="PROSITE" id="PS50878"/>
    </source>
</evidence>
<keyword evidence="3" id="KW-1185">Reference proteome</keyword>
<keyword evidence="2" id="KW-0695">RNA-directed DNA polymerase</keyword>
<keyword evidence="2" id="KW-0808">Transferase</keyword>
<keyword evidence="2" id="KW-0548">Nucleotidyltransferase</keyword>
<dbReference type="AlphaFoldDB" id="A0A2G8K4F2"/>
<dbReference type="EMBL" id="MRZV01000899">
    <property type="protein sequence ID" value="PIK42833.1"/>
    <property type="molecule type" value="Genomic_DNA"/>
</dbReference>
<organism evidence="2 3">
    <name type="scientific">Stichopus japonicus</name>
    <name type="common">Sea cucumber</name>
    <dbReference type="NCBI Taxonomy" id="307972"/>
    <lineage>
        <taxon>Eukaryota</taxon>
        <taxon>Metazoa</taxon>
        <taxon>Echinodermata</taxon>
        <taxon>Eleutherozoa</taxon>
        <taxon>Echinozoa</taxon>
        <taxon>Holothuroidea</taxon>
        <taxon>Aspidochirotacea</taxon>
        <taxon>Aspidochirotida</taxon>
        <taxon>Stichopodidae</taxon>
        <taxon>Apostichopus</taxon>
    </lineage>
</organism>
<dbReference type="Proteomes" id="UP000230750">
    <property type="component" value="Unassembled WGS sequence"/>
</dbReference>
<keyword evidence="2" id="KW-0255">Endonuclease</keyword>
<dbReference type="InterPro" id="IPR043128">
    <property type="entry name" value="Rev_trsase/Diguanyl_cyclase"/>
</dbReference>
<feature type="domain" description="Reverse transcriptase" evidence="1">
    <location>
        <begin position="95"/>
        <end position="363"/>
    </location>
</feature>
<dbReference type="GO" id="GO:0003964">
    <property type="term" value="F:RNA-directed DNA polymerase activity"/>
    <property type="evidence" value="ECO:0007669"/>
    <property type="project" value="UniProtKB-KW"/>
</dbReference>
<keyword evidence="2" id="KW-0540">Nuclease</keyword>
<dbReference type="CDD" id="cd01650">
    <property type="entry name" value="RT_nLTR_like"/>
    <property type="match status" value="1"/>
</dbReference>
<dbReference type="Pfam" id="PF00078">
    <property type="entry name" value="RVT_1"/>
    <property type="match status" value="1"/>
</dbReference>
<dbReference type="PANTHER" id="PTHR47027">
    <property type="entry name" value="REVERSE TRANSCRIPTASE DOMAIN-CONTAINING PROTEIN"/>
    <property type="match status" value="1"/>
</dbReference>
<evidence type="ECO:0000313" key="2">
    <source>
        <dbReference type="EMBL" id="PIK42833.1"/>
    </source>
</evidence>
<dbReference type="InterPro" id="IPR043502">
    <property type="entry name" value="DNA/RNA_pol_sf"/>
</dbReference>
<gene>
    <name evidence="2" type="ORF">BSL78_20303</name>
</gene>
<dbReference type="InterPro" id="IPR000477">
    <property type="entry name" value="RT_dom"/>
</dbReference>
<proteinExistence type="predicted"/>
<reference evidence="2 3" key="1">
    <citation type="journal article" date="2017" name="PLoS Biol.">
        <title>The sea cucumber genome provides insights into morphological evolution and visceral regeneration.</title>
        <authorList>
            <person name="Zhang X."/>
            <person name="Sun L."/>
            <person name="Yuan J."/>
            <person name="Sun Y."/>
            <person name="Gao Y."/>
            <person name="Zhang L."/>
            <person name="Li S."/>
            <person name="Dai H."/>
            <person name="Hamel J.F."/>
            <person name="Liu C."/>
            <person name="Yu Y."/>
            <person name="Liu S."/>
            <person name="Lin W."/>
            <person name="Guo K."/>
            <person name="Jin S."/>
            <person name="Xu P."/>
            <person name="Storey K.B."/>
            <person name="Huan P."/>
            <person name="Zhang T."/>
            <person name="Zhou Y."/>
            <person name="Zhang J."/>
            <person name="Lin C."/>
            <person name="Li X."/>
            <person name="Xing L."/>
            <person name="Huo D."/>
            <person name="Sun M."/>
            <person name="Wang L."/>
            <person name="Mercier A."/>
            <person name="Li F."/>
            <person name="Yang H."/>
            <person name="Xiang J."/>
        </authorList>
    </citation>
    <scope>NUCLEOTIDE SEQUENCE [LARGE SCALE GENOMIC DNA]</scope>
    <source>
        <strain evidence="2">Shaxun</strain>
        <tissue evidence="2">Muscle</tissue>
    </source>
</reference>
<keyword evidence="2" id="KW-0378">Hydrolase</keyword>
<protein>
    <submittedName>
        <fullName evidence="2">Endonuclease-reverse transcriptase</fullName>
    </submittedName>
</protein>
<accession>A0A2G8K4F2</accession>
<comment type="caution">
    <text evidence="2">The sequence shown here is derived from an EMBL/GenBank/DDBJ whole genome shotgun (WGS) entry which is preliminary data.</text>
</comment>
<dbReference type="OrthoDB" id="407509at2759"/>
<dbReference type="SUPFAM" id="SSF56672">
    <property type="entry name" value="DNA/RNA polymerases"/>
    <property type="match status" value="1"/>
</dbReference>
<sequence>MKDKDGTEITDKTKITQVIEDFYRDLYSTDQPDWRPLENWSEKAEDVPPILKAEVRNAIDQMKKGKAPGEDHLTADILRLGGEETTEILTKLFNKIMELEEIPTQWNEAKVIILYKKGDMKDINNYRPISLLPHLYKIFTRVILARVEKDLDDKQPREQAGFRSGFRTSDHLHTLSQVIEKAKEYRFNLCLGFIDYEKAFDSLDHQSLLHALEDQITDKKYIRLVKAIYRDPSSRIHLDGDKTNIVKILKGVRQGDPISPKLFTAALENAFRNLDWQSKGIAVDGEHLTHLRFADDILLLSHQPQELQTMMQELARESRKAGLNMNIKKTKVMMGDRIRGHQITVQGIEIEEVDSYIYLGKRISLNNETPGEVNRRIQLAWVKFGKLSFIFRDQDLPTSLKKQVFNQCIIAVLSYGAETWTTTKKLEKKLRVTERAMERIMIGVTRRNRVTNQNLREKTNVQDIIKEIKVKKWRWAGHLARQHDNRWTKKITNWTPRTCVRRRGRQSRRWTDELREFTGVLWQRRAQDRWKWKIDEEAFLLQWSELG</sequence>
<dbReference type="GO" id="GO:0004519">
    <property type="term" value="F:endonuclease activity"/>
    <property type="evidence" value="ECO:0007669"/>
    <property type="project" value="UniProtKB-KW"/>
</dbReference>
<name>A0A2G8K4F2_STIJA</name>
<dbReference type="Gene3D" id="3.30.70.270">
    <property type="match status" value="1"/>
</dbReference>
<dbReference type="STRING" id="307972.A0A2G8K4F2"/>
<evidence type="ECO:0000313" key="3">
    <source>
        <dbReference type="Proteomes" id="UP000230750"/>
    </source>
</evidence>
<dbReference type="PROSITE" id="PS50878">
    <property type="entry name" value="RT_POL"/>
    <property type="match status" value="1"/>
</dbReference>
<dbReference type="PANTHER" id="PTHR47027:SF20">
    <property type="entry name" value="REVERSE TRANSCRIPTASE-LIKE PROTEIN WITH RNA-DIRECTED DNA POLYMERASE DOMAIN"/>
    <property type="match status" value="1"/>
</dbReference>